<dbReference type="Gramene" id="ESW06639">
    <property type="protein sequence ID" value="ESW06639"/>
    <property type="gene ID" value="PHAVU_010G064600g"/>
</dbReference>
<name>V7AMD9_PHAVU</name>
<sequence>MDMFYRNSDAAIEKRTKEKLRQTNIKEACDQNLKASVVNILLDLDMIVAIGNVVKLVTRKRIGEEIKDHNLRVVIRLQAPKYYGPLGIMGTVGQVAYKLLFPPGLCLYPVFHVSLSENAVGNY</sequence>
<keyword evidence="3" id="KW-1185">Reference proteome</keyword>
<evidence type="ECO:0000259" key="1">
    <source>
        <dbReference type="Pfam" id="PF24626"/>
    </source>
</evidence>
<dbReference type="EMBL" id="CM002297">
    <property type="protein sequence ID" value="ESW06639.1"/>
    <property type="molecule type" value="Genomic_DNA"/>
</dbReference>
<dbReference type="Pfam" id="PF24626">
    <property type="entry name" value="SH3_Tf2-1"/>
    <property type="match status" value="1"/>
</dbReference>
<evidence type="ECO:0000313" key="2">
    <source>
        <dbReference type="EMBL" id="ESW06639.1"/>
    </source>
</evidence>
<dbReference type="Proteomes" id="UP000000226">
    <property type="component" value="Chromosome 10"/>
</dbReference>
<proteinExistence type="predicted"/>
<organism evidence="2 3">
    <name type="scientific">Phaseolus vulgaris</name>
    <name type="common">Kidney bean</name>
    <name type="synonym">French bean</name>
    <dbReference type="NCBI Taxonomy" id="3885"/>
    <lineage>
        <taxon>Eukaryota</taxon>
        <taxon>Viridiplantae</taxon>
        <taxon>Streptophyta</taxon>
        <taxon>Embryophyta</taxon>
        <taxon>Tracheophyta</taxon>
        <taxon>Spermatophyta</taxon>
        <taxon>Magnoliopsida</taxon>
        <taxon>eudicotyledons</taxon>
        <taxon>Gunneridae</taxon>
        <taxon>Pentapetalae</taxon>
        <taxon>rosids</taxon>
        <taxon>fabids</taxon>
        <taxon>Fabales</taxon>
        <taxon>Fabaceae</taxon>
        <taxon>Papilionoideae</taxon>
        <taxon>50 kb inversion clade</taxon>
        <taxon>NPAAA clade</taxon>
        <taxon>indigoferoid/millettioid clade</taxon>
        <taxon>Phaseoleae</taxon>
        <taxon>Phaseolus</taxon>
    </lineage>
</organism>
<feature type="domain" description="Tf2-1-like SH3-like" evidence="1">
    <location>
        <begin position="79"/>
        <end position="116"/>
    </location>
</feature>
<evidence type="ECO:0000313" key="3">
    <source>
        <dbReference type="Proteomes" id="UP000000226"/>
    </source>
</evidence>
<reference evidence="3" key="1">
    <citation type="journal article" date="2014" name="Nat. Genet.">
        <title>A reference genome for common bean and genome-wide analysis of dual domestications.</title>
        <authorList>
            <person name="Schmutz J."/>
            <person name="McClean P.E."/>
            <person name="Mamidi S."/>
            <person name="Wu G.A."/>
            <person name="Cannon S.B."/>
            <person name="Grimwood J."/>
            <person name="Jenkins J."/>
            <person name="Shu S."/>
            <person name="Song Q."/>
            <person name="Chavarro C."/>
            <person name="Torres-Torres M."/>
            <person name="Geffroy V."/>
            <person name="Moghaddam S.M."/>
            <person name="Gao D."/>
            <person name="Abernathy B."/>
            <person name="Barry K."/>
            <person name="Blair M."/>
            <person name="Brick M.A."/>
            <person name="Chovatia M."/>
            <person name="Gepts P."/>
            <person name="Goodstein D.M."/>
            <person name="Gonzales M."/>
            <person name="Hellsten U."/>
            <person name="Hyten D.L."/>
            <person name="Jia G."/>
            <person name="Kelly J.D."/>
            <person name="Kudrna D."/>
            <person name="Lee R."/>
            <person name="Richard M.M."/>
            <person name="Miklas P.N."/>
            <person name="Osorno J.M."/>
            <person name="Rodrigues J."/>
            <person name="Thareau V."/>
            <person name="Urrea C.A."/>
            <person name="Wang M."/>
            <person name="Yu Y."/>
            <person name="Zhang M."/>
            <person name="Wing R.A."/>
            <person name="Cregan P.B."/>
            <person name="Rokhsar D.S."/>
            <person name="Jackson S.A."/>
        </authorList>
    </citation>
    <scope>NUCLEOTIDE SEQUENCE [LARGE SCALE GENOMIC DNA]</scope>
    <source>
        <strain evidence="3">cv. G19833</strain>
    </source>
</reference>
<gene>
    <name evidence="2" type="ORF">PHAVU_010G064600g</name>
</gene>
<dbReference type="OrthoDB" id="786789at2759"/>
<dbReference type="InterPro" id="IPR056924">
    <property type="entry name" value="SH3_Tf2-1"/>
</dbReference>
<dbReference type="AlphaFoldDB" id="V7AMD9"/>
<accession>V7AMD9</accession>
<protein>
    <recommendedName>
        <fullName evidence="1">Tf2-1-like SH3-like domain-containing protein</fullName>
    </recommendedName>
</protein>